<accession>A0A251RAL7</accession>
<gene>
    <name evidence="1" type="ORF">PRUPE_1G385000</name>
</gene>
<protein>
    <submittedName>
        <fullName evidence="1">Uncharacterized protein</fullName>
    </submittedName>
</protein>
<name>A0A251RAL7_PRUPE</name>
<keyword evidence="2" id="KW-1185">Reference proteome</keyword>
<evidence type="ECO:0000313" key="2">
    <source>
        <dbReference type="Proteomes" id="UP000006882"/>
    </source>
</evidence>
<organism evidence="1 2">
    <name type="scientific">Prunus persica</name>
    <name type="common">Peach</name>
    <name type="synonym">Amygdalus persica</name>
    <dbReference type="NCBI Taxonomy" id="3760"/>
    <lineage>
        <taxon>Eukaryota</taxon>
        <taxon>Viridiplantae</taxon>
        <taxon>Streptophyta</taxon>
        <taxon>Embryophyta</taxon>
        <taxon>Tracheophyta</taxon>
        <taxon>Spermatophyta</taxon>
        <taxon>Magnoliopsida</taxon>
        <taxon>eudicotyledons</taxon>
        <taxon>Gunneridae</taxon>
        <taxon>Pentapetalae</taxon>
        <taxon>rosids</taxon>
        <taxon>fabids</taxon>
        <taxon>Rosales</taxon>
        <taxon>Rosaceae</taxon>
        <taxon>Amygdaloideae</taxon>
        <taxon>Amygdaleae</taxon>
        <taxon>Prunus</taxon>
    </lineage>
</organism>
<dbReference type="Proteomes" id="UP000006882">
    <property type="component" value="Chromosome G1"/>
</dbReference>
<dbReference type="AlphaFoldDB" id="A0A251RAL7"/>
<evidence type="ECO:0000313" key="1">
    <source>
        <dbReference type="EMBL" id="ONI32780.1"/>
    </source>
</evidence>
<proteinExistence type="predicted"/>
<dbReference type="Gramene" id="ONI32780">
    <property type="protein sequence ID" value="ONI32780"/>
    <property type="gene ID" value="PRUPE_1G385000"/>
</dbReference>
<reference evidence="1 2" key="1">
    <citation type="journal article" date="2013" name="Nat. Genet.">
        <title>The high-quality draft genome of peach (Prunus persica) identifies unique patterns of genetic diversity, domestication and genome evolution.</title>
        <authorList>
            <consortium name="International Peach Genome Initiative"/>
            <person name="Verde I."/>
            <person name="Abbott A.G."/>
            <person name="Scalabrin S."/>
            <person name="Jung S."/>
            <person name="Shu S."/>
            <person name="Marroni F."/>
            <person name="Zhebentyayeva T."/>
            <person name="Dettori M.T."/>
            <person name="Grimwood J."/>
            <person name="Cattonaro F."/>
            <person name="Zuccolo A."/>
            <person name="Rossini L."/>
            <person name="Jenkins J."/>
            <person name="Vendramin E."/>
            <person name="Meisel L.A."/>
            <person name="Decroocq V."/>
            <person name="Sosinski B."/>
            <person name="Prochnik S."/>
            <person name="Mitros T."/>
            <person name="Policriti A."/>
            <person name="Cipriani G."/>
            <person name="Dondini L."/>
            <person name="Ficklin S."/>
            <person name="Goodstein D.M."/>
            <person name="Xuan P."/>
            <person name="Del Fabbro C."/>
            <person name="Aramini V."/>
            <person name="Copetti D."/>
            <person name="Gonzalez S."/>
            <person name="Horner D.S."/>
            <person name="Falchi R."/>
            <person name="Lucas S."/>
            <person name="Mica E."/>
            <person name="Maldonado J."/>
            <person name="Lazzari B."/>
            <person name="Bielenberg D."/>
            <person name="Pirona R."/>
            <person name="Miculan M."/>
            <person name="Barakat A."/>
            <person name="Testolin R."/>
            <person name="Stella A."/>
            <person name="Tartarini S."/>
            <person name="Tonutti P."/>
            <person name="Arus P."/>
            <person name="Orellana A."/>
            <person name="Wells C."/>
            <person name="Main D."/>
            <person name="Vizzotto G."/>
            <person name="Silva H."/>
            <person name="Salamini F."/>
            <person name="Schmutz J."/>
            <person name="Morgante M."/>
            <person name="Rokhsar D.S."/>
        </authorList>
    </citation>
    <scope>NUCLEOTIDE SEQUENCE [LARGE SCALE GENOMIC DNA]</scope>
    <source>
        <strain evidence="2">cv. Nemared</strain>
    </source>
</reference>
<sequence length="103" mass="11417">MRMCIGILVNTDCESSPKNHVADFIFFHPKGIGIRQDVRVLTTTNIESNKIKKEKVALISSHYNQERKTASTAHHYPLQLTHPPSIISITGSILAVHADPLSS</sequence>
<dbReference type="EMBL" id="CM007651">
    <property type="protein sequence ID" value="ONI32780.1"/>
    <property type="molecule type" value="Genomic_DNA"/>
</dbReference>